<dbReference type="EMBL" id="KB321070">
    <property type="protein sequence ID" value="ELW48167.1"/>
    <property type="molecule type" value="Genomic_DNA"/>
</dbReference>
<accession>L9JGK6</accession>
<evidence type="ECO:0000313" key="3">
    <source>
        <dbReference type="Proteomes" id="UP000011518"/>
    </source>
</evidence>
<organism evidence="2 3">
    <name type="scientific">Tupaia chinensis</name>
    <name type="common">Chinese tree shrew</name>
    <name type="synonym">Tupaia belangeri chinensis</name>
    <dbReference type="NCBI Taxonomy" id="246437"/>
    <lineage>
        <taxon>Eukaryota</taxon>
        <taxon>Metazoa</taxon>
        <taxon>Chordata</taxon>
        <taxon>Craniata</taxon>
        <taxon>Vertebrata</taxon>
        <taxon>Euteleostomi</taxon>
        <taxon>Mammalia</taxon>
        <taxon>Eutheria</taxon>
        <taxon>Euarchontoglires</taxon>
        <taxon>Scandentia</taxon>
        <taxon>Tupaiidae</taxon>
        <taxon>Tupaia</taxon>
    </lineage>
</organism>
<feature type="region of interest" description="Disordered" evidence="1">
    <location>
        <begin position="163"/>
        <end position="244"/>
    </location>
</feature>
<dbReference type="Proteomes" id="UP000011518">
    <property type="component" value="Unassembled WGS sequence"/>
</dbReference>
<dbReference type="InParanoid" id="L9JGK6"/>
<feature type="compositionally biased region" description="Polar residues" evidence="1">
    <location>
        <begin position="91"/>
        <end position="117"/>
    </location>
</feature>
<name>L9JGK6_TUPCH</name>
<gene>
    <name evidence="2" type="ORF">TREES_T100001033</name>
</gene>
<proteinExistence type="predicted"/>
<protein>
    <submittedName>
        <fullName evidence="2">Uncharacterized protein</fullName>
    </submittedName>
</protein>
<feature type="compositionally biased region" description="Pro residues" evidence="1">
    <location>
        <begin position="232"/>
        <end position="244"/>
    </location>
</feature>
<evidence type="ECO:0000313" key="2">
    <source>
        <dbReference type="EMBL" id="ELW48167.1"/>
    </source>
</evidence>
<feature type="region of interest" description="Disordered" evidence="1">
    <location>
        <begin position="91"/>
        <end position="131"/>
    </location>
</feature>
<reference evidence="3" key="2">
    <citation type="journal article" date="2013" name="Nat. Commun.">
        <title>Genome of the Chinese tree shrew.</title>
        <authorList>
            <person name="Fan Y."/>
            <person name="Huang Z.Y."/>
            <person name="Cao C.C."/>
            <person name="Chen C.S."/>
            <person name="Chen Y.X."/>
            <person name="Fan D.D."/>
            <person name="He J."/>
            <person name="Hou H.L."/>
            <person name="Hu L."/>
            <person name="Hu X.T."/>
            <person name="Jiang X.T."/>
            <person name="Lai R."/>
            <person name="Lang Y.S."/>
            <person name="Liang B."/>
            <person name="Liao S.G."/>
            <person name="Mu D."/>
            <person name="Ma Y.Y."/>
            <person name="Niu Y.Y."/>
            <person name="Sun X.Q."/>
            <person name="Xia J.Q."/>
            <person name="Xiao J."/>
            <person name="Xiong Z.Q."/>
            <person name="Xu L."/>
            <person name="Yang L."/>
            <person name="Zhang Y."/>
            <person name="Zhao W."/>
            <person name="Zhao X.D."/>
            <person name="Zheng Y.T."/>
            <person name="Zhou J.M."/>
            <person name="Zhu Y.B."/>
            <person name="Zhang G.J."/>
            <person name="Wang J."/>
            <person name="Yao Y.G."/>
        </authorList>
    </citation>
    <scope>NUCLEOTIDE SEQUENCE [LARGE SCALE GENOMIC DNA]</scope>
</reference>
<reference evidence="3" key="1">
    <citation type="submission" date="2012-07" db="EMBL/GenBank/DDBJ databases">
        <title>Genome of the Chinese tree shrew, a rising model animal genetically related to primates.</title>
        <authorList>
            <person name="Zhang G."/>
            <person name="Fan Y."/>
            <person name="Yao Y."/>
            <person name="Huang Z."/>
        </authorList>
    </citation>
    <scope>NUCLEOTIDE SEQUENCE [LARGE SCALE GENOMIC DNA]</scope>
</reference>
<dbReference type="AlphaFoldDB" id="L9JGK6"/>
<keyword evidence="3" id="KW-1185">Reference proteome</keyword>
<evidence type="ECO:0000256" key="1">
    <source>
        <dbReference type="SAM" id="MobiDB-lite"/>
    </source>
</evidence>
<sequence length="244" mass="26738">MRNKTQYQAFPTLHKANPTRVTGIQHKYRIADSLCEKSCPPRTQGLTSTSSEELAHQVKAGRPAEQECCSCLQKRSTLSKHTLCVPQVPSTMASSQRKLSTIDNQETSQSPGQSAALSYTPRDGYLGPTPLHDATTCARSASAFVRRFTGAAFVRRFTAERAPWARPDPAPGPGGKAARRARQDQAKPRARGPAVTWRRSDNFDSPPPYRGLEPKPVSHGDPTLEPQISLLLPPPRRNLISPPP</sequence>